<keyword evidence="6 9" id="KW-1133">Transmembrane helix</keyword>
<keyword evidence="4" id="KW-1003">Cell membrane</keyword>
<evidence type="ECO:0000256" key="4">
    <source>
        <dbReference type="ARBA" id="ARBA00022475"/>
    </source>
</evidence>
<dbReference type="Pfam" id="PF00474">
    <property type="entry name" value="SSF"/>
    <property type="match status" value="1"/>
</dbReference>
<evidence type="ECO:0000256" key="8">
    <source>
        <dbReference type="RuleBase" id="RU362091"/>
    </source>
</evidence>
<feature type="transmembrane region" description="Helical" evidence="9">
    <location>
        <begin position="6"/>
        <end position="24"/>
    </location>
</feature>
<feature type="transmembrane region" description="Helical" evidence="9">
    <location>
        <begin position="353"/>
        <end position="370"/>
    </location>
</feature>
<feature type="transmembrane region" description="Helical" evidence="9">
    <location>
        <begin position="145"/>
        <end position="169"/>
    </location>
</feature>
<keyword evidence="7 9" id="KW-0472">Membrane</keyword>
<evidence type="ECO:0000256" key="9">
    <source>
        <dbReference type="SAM" id="Phobius"/>
    </source>
</evidence>
<protein>
    <submittedName>
        <fullName evidence="11">Sodium/proline symporter</fullName>
    </submittedName>
    <submittedName>
        <fullName evidence="10">Sodium:solute symporter family protein</fullName>
    </submittedName>
</protein>
<dbReference type="InterPro" id="IPR038377">
    <property type="entry name" value="Na/Glc_symporter_sf"/>
</dbReference>
<feature type="transmembrane region" description="Helical" evidence="9">
    <location>
        <begin position="181"/>
        <end position="205"/>
    </location>
</feature>
<feature type="transmembrane region" description="Helical" evidence="9">
    <location>
        <begin position="255"/>
        <end position="280"/>
    </location>
</feature>
<proteinExistence type="inferred from homology"/>
<feature type="transmembrane region" description="Helical" evidence="9">
    <location>
        <begin position="376"/>
        <end position="399"/>
    </location>
</feature>
<feature type="transmembrane region" description="Helical" evidence="9">
    <location>
        <begin position="225"/>
        <end position="243"/>
    </location>
</feature>
<dbReference type="InterPro" id="IPR001734">
    <property type="entry name" value="Na/solute_symporter"/>
</dbReference>
<organism evidence="11">
    <name type="scientific">Clostridium symbiosum</name>
    <name type="common">Bacteroides symbiosus</name>
    <dbReference type="NCBI Taxonomy" id="1512"/>
    <lineage>
        <taxon>Bacteria</taxon>
        <taxon>Bacillati</taxon>
        <taxon>Bacillota</taxon>
        <taxon>Clostridia</taxon>
        <taxon>Lachnospirales</taxon>
        <taxon>Lachnospiraceae</taxon>
        <taxon>Otoolea</taxon>
    </lineage>
</organism>
<dbReference type="CDD" id="cd10322">
    <property type="entry name" value="SLC5sbd"/>
    <property type="match status" value="1"/>
</dbReference>
<evidence type="ECO:0000256" key="7">
    <source>
        <dbReference type="ARBA" id="ARBA00023136"/>
    </source>
</evidence>
<dbReference type="EMBL" id="JAQLGM010000025">
    <property type="protein sequence ID" value="MDB2000765.1"/>
    <property type="molecule type" value="Genomic_DNA"/>
</dbReference>
<feature type="transmembrane region" description="Helical" evidence="9">
    <location>
        <begin position="69"/>
        <end position="93"/>
    </location>
</feature>
<dbReference type="AlphaFoldDB" id="A0A6N3FLH7"/>
<dbReference type="GO" id="GO:0005886">
    <property type="term" value="C:plasma membrane"/>
    <property type="evidence" value="ECO:0007669"/>
    <property type="project" value="TreeGrafter"/>
</dbReference>
<dbReference type="EMBL" id="CACRUA010000029">
    <property type="protein sequence ID" value="VYU52884.1"/>
    <property type="molecule type" value="Genomic_DNA"/>
</dbReference>
<dbReference type="PROSITE" id="PS50283">
    <property type="entry name" value="NA_SOLUT_SYMP_3"/>
    <property type="match status" value="1"/>
</dbReference>
<dbReference type="GO" id="GO:0046942">
    <property type="term" value="P:carboxylic acid transport"/>
    <property type="evidence" value="ECO:0007669"/>
    <property type="project" value="UniProtKB-ARBA"/>
</dbReference>
<reference evidence="11" key="1">
    <citation type="submission" date="2019-11" db="EMBL/GenBank/DDBJ databases">
        <authorList>
            <person name="Feng L."/>
        </authorList>
    </citation>
    <scope>NUCLEOTIDE SEQUENCE</scope>
    <source>
        <strain evidence="11">CsymbiosumLFYP84</strain>
    </source>
</reference>
<comment type="similarity">
    <text evidence="2 8">Belongs to the sodium:solute symporter (SSF) (TC 2.A.21) family.</text>
</comment>
<dbReference type="PANTHER" id="PTHR48086:SF7">
    <property type="entry name" value="SODIUM-SOLUTE SYMPORTER-RELATED"/>
    <property type="match status" value="1"/>
</dbReference>
<dbReference type="InterPro" id="IPR018212">
    <property type="entry name" value="Na/solute_symporter_CS"/>
</dbReference>
<dbReference type="Proteomes" id="UP001300871">
    <property type="component" value="Unassembled WGS sequence"/>
</dbReference>
<evidence type="ECO:0000256" key="1">
    <source>
        <dbReference type="ARBA" id="ARBA00004141"/>
    </source>
</evidence>
<dbReference type="GO" id="GO:0022857">
    <property type="term" value="F:transmembrane transporter activity"/>
    <property type="evidence" value="ECO:0007669"/>
    <property type="project" value="InterPro"/>
</dbReference>
<comment type="subcellular location">
    <subcellularLocation>
        <location evidence="1">Membrane</location>
        <topology evidence="1">Multi-pass membrane protein</topology>
    </subcellularLocation>
</comment>
<dbReference type="PANTHER" id="PTHR48086">
    <property type="entry name" value="SODIUM/PROLINE SYMPORTER-RELATED"/>
    <property type="match status" value="1"/>
</dbReference>
<evidence type="ECO:0000256" key="6">
    <source>
        <dbReference type="ARBA" id="ARBA00022989"/>
    </source>
</evidence>
<feature type="transmembrane region" description="Helical" evidence="9">
    <location>
        <begin position="113"/>
        <end position="139"/>
    </location>
</feature>
<evidence type="ECO:0000313" key="10">
    <source>
        <dbReference type="EMBL" id="MDB2000765.1"/>
    </source>
</evidence>
<evidence type="ECO:0000313" key="11">
    <source>
        <dbReference type="EMBL" id="VYU52884.1"/>
    </source>
</evidence>
<sequence length="459" mass="49703">MNILQLIVVVMVLYLGGMLAVGFYGKKYANSFEDYLTAAKQGTFLMVCGSYIGSHIGNGIVVGGAEYGAIYGIGGIWYGVGSALGYVLFAFVLSKRLYRSEQLTMSDILNHRYGARITGTIFAVFNALAAMSIMAGQIIAGKNLFSYFGMNATLGAAAVCIIVFIYSTMSGQWGVLMTDMIQVAVIFFCTVIVFGCMLSQGGLGLMREVLPSSFYELIPFEIDTWVMMLFPSMLYGLISSASFQRNMSCKDEKTAFHSAFWGAMILLPYVVLPVMIGMYGIALYPDAAPGTILFHVLIEAFPPLVAALMIAALMAAVMSTVDSQLIYVTGSFTNDIYKAYFDKNASEKKLNRIAHAATFLIGIIVLYLALGAKTIISMLSAAYTFMCAGTLVMFVGGIFWKKATKAGAIASSITGMLFVILYKYCGVQLPVSSIFPILPSLIAYIIVSLMTQPKEAAKR</sequence>
<evidence type="ECO:0000256" key="5">
    <source>
        <dbReference type="ARBA" id="ARBA00022692"/>
    </source>
</evidence>
<dbReference type="InterPro" id="IPR050277">
    <property type="entry name" value="Sodium:Solute_Symporter"/>
</dbReference>
<accession>A0A6N3FLH7</accession>
<keyword evidence="5 9" id="KW-0812">Transmembrane</keyword>
<feature type="transmembrane region" description="Helical" evidence="9">
    <location>
        <begin position="406"/>
        <end position="424"/>
    </location>
</feature>
<evidence type="ECO:0000256" key="3">
    <source>
        <dbReference type="ARBA" id="ARBA00022448"/>
    </source>
</evidence>
<reference evidence="10" key="2">
    <citation type="submission" date="2023-01" db="EMBL/GenBank/DDBJ databases">
        <title>Human gut microbiome strain richness.</title>
        <authorList>
            <person name="Chen-Liaw A."/>
        </authorList>
    </citation>
    <scope>NUCLEOTIDE SEQUENCE</scope>
    <source>
        <strain evidence="10">B1_m1001713B170214d0_201011</strain>
    </source>
</reference>
<name>A0A6N3FLH7_CLOSY</name>
<gene>
    <name evidence="11" type="primary">putP_2</name>
    <name evidence="11" type="ORF">CSLFYP84_02585</name>
    <name evidence="10" type="ORF">PM006_11185</name>
</gene>
<dbReference type="RefSeq" id="WP_003506279.1">
    <property type="nucleotide sequence ID" value="NZ_BAABZD010000003.1"/>
</dbReference>
<evidence type="ECO:0000256" key="2">
    <source>
        <dbReference type="ARBA" id="ARBA00006434"/>
    </source>
</evidence>
<feature type="transmembrane region" description="Helical" evidence="9">
    <location>
        <begin position="430"/>
        <end position="450"/>
    </location>
</feature>
<feature type="transmembrane region" description="Helical" evidence="9">
    <location>
        <begin position="292"/>
        <end position="317"/>
    </location>
</feature>
<dbReference type="Gene3D" id="1.20.1730.10">
    <property type="entry name" value="Sodium/glucose cotransporter"/>
    <property type="match status" value="1"/>
</dbReference>
<dbReference type="PROSITE" id="PS00457">
    <property type="entry name" value="NA_SOLUT_SYMP_2"/>
    <property type="match status" value="1"/>
</dbReference>
<feature type="transmembrane region" description="Helical" evidence="9">
    <location>
        <begin position="44"/>
        <end position="63"/>
    </location>
</feature>
<keyword evidence="3" id="KW-0813">Transport</keyword>